<dbReference type="AlphaFoldDB" id="A0AAW1PGA9"/>
<evidence type="ECO:0000313" key="7">
    <source>
        <dbReference type="EMBL" id="KAK9808923.1"/>
    </source>
</evidence>
<accession>A0AAW1PGA9</accession>
<dbReference type="PANTHER" id="PTHR10507:SF0">
    <property type="entry name" value="CELL DIVISION CONTROL PROTEIN 45 HOMOLOG"/>
    <property type="match status" value="1"/>
</dbReference>
<reference evidence="7 8" key="1">
    <citation type="journal article" date="2024" name="Nat. Commun.">
        <title>Phylogenomics reveals the evolutionary origins of lichenization in chlorophyte algae.</title>
        <authorList>
            <person name="Puginier C."/>
            <person name="Libourel C."/>
            <person name="Otte J."/>
            <person name="Skaloud P."/>
            <person name="Haon M."/>
            <person name="Grisel S."/>
            <person name="Petersen M."/>
            <person name="Berrin J.G."/>
            <person name="Delaux P.M."/>
            <person name="Dal Grande F."/>
            <person name="Keller J."/>
        </authorList>
    </citation>
    <scope>NUCLEOTIDE SEQUENCE [LARGE SCALE GENOMIC DNA]</scope>
    <source>
        <strain evidence="7 8">SAG 2043</strain>
    </source>
</reference>
<organism evidence="7 8">
    <name type="scientific">[Myrmecia] bisecta</name>
    <dbReference type="NCBI Taxonomy" id="41462"/>
    <lineage>
        <taxon>Eukaryota</taxon>
        <taxon>Viridiplantae</taxon>
        <taxon>Chlorophyta</taxon>
        <taxon>core chlorophytes</taxon>
        <taxon>Trebouxiophyceae</taxon>
        <taxon>Trebouxiales</taxon>
        <taxon>Trebouxiaceae</taxon>
        <taxon>Myrmecia</taxon>
    </lineage>
</organism>
<dbReference type="GO" id="GO:0000727">
    <property type="term" value="P:double-strand break repair via break-induced replication"/>
    <property type="evidence" value="ECO:0007669"/>
    <property type="project" value="TreeGrafter"/>
</dbReference>
<dbReference type="EMBL" id="JALJOR010000011">
    <property type="protein sequence ID" value="KAK9808923.1"/>
    <property type="molecule type" value="Genomic_DNA"/>
</dbReference>
<dbReference type="Pfam" id="PF02724">
    <property type="entry name" value="CDC45"/>
    <property type="match status" value="1"/>
</dbReference>
<dbReference type="Proteomes" id="UP001489004">
    <property type="component" value="Unassembled WGS sequence"/>
</dbReference>
<feature type="region of interest" description="Disordered" evidence="6">
    <location>
        <begin position="133"/>
        <end position="205"/>
    </location>
</feature>
<sequence>MIVGPDRFVDVFDAIEADKSNSTEKKVDIFVAATSCDSVCALRILQALLQSRAIHFSINLVTRYEEVKAFVKQELDGNDTELRTLVLVNCGAQEDVKDLLALGGTTRAIIIDSHRPIHHHYATEDSNILFFHDPADGTSVDDLPPPDGVSDDEVGEPSTSHDDEDDEEDDDDDKENHRPARRQRTSPDDEEAGVSQRERQEQARAAIKRKRREYYERGSSWGKPAACLMYDWARELHQDDHHLLWLQIIGLTDQLVHQRIAQERYNQYVYQIEELVKSSGISEAETEVVMIGADDGSGNGPTTFTVQKPAYGKIIPAEDFRFTLMRHWTLYDAMMHSAYVAVRLQTWHDKGRQQLEELLVKMGFPLAQCKLNYSAMRPDLQRQLSHQLELHAARFKLSNITFKSFQLQWGYNCHLTATDAVHAATALLESSGKANAAVPDAADDKFWRAWRAIGVRDGGELKAGLELSKKLMRATLSDGGLIITRNMAADAGRPPRYRYVNLRDQELSNKALLAHPLALTKLGMFLHEAYYIQKHKRINYVLIGPQDAEAHCLVLGLIAQPQLTSVTGNTFGDLFRRAADNIGADYKHDGFDSSVIQVAAADVDRFLAELSHGRWLRPETS</sequence>
<evidence type="ECO:0008006" key="9">
    <source>
        <dbReference type="Google" id="ProtNLM"/>
    </source>
</evidence>
<dbReference type="GO" id="GO:0003682">
    <property type="term" value="F:chromatin binding"/>
    <property type="evidence" value="ECO:0007669"/>
    <property type="project" value="TreeGrafter"/>
</dbReference>
<dbReference type="GO" id="GO:0003688">
    <property type="term" value="F:DNA replication origin binding"/>
    <property type="evidence" value="ECO:0007669"/>
    <property type="project" value="TreeGrafter"/>
</dbReference>
<keyword evidence="8" id="KW-1185">Reference proteome</keyword>
<comment type="similarity">
    <text evidence="2">Belongs to the CDC45 family.</text>
</comment>
<dbReference type="GO" id="GO:1902977">
    <property type="term" value="P:mitotic DNA replication preinitiation complex assembly"/>
    <property type="evidence" value="ECO:0007669"/>
    <property type="project" value="TreeGrafter"/>
</dbReference>
<keyword evidence="4" id="KW-0539">Nucleus</keyword>
<evidence type="ECO:0000256" key="4">
    <source>
        <dbReference type="ARBA" id="ARBA00023242"/>
    </source>
</evidence>
<dbReference type="InterPro" id="IPR003874">
    <property type="entry name" value="CDC45"/>
</dbReference>
<dbReference type="GO" id="GO:0031261">
    <property type="term" value="C:DNA replication preinitiation complex"/>
    <property type="evidence" value="ECO:0007669"/>
    <property type="project" value="TreeGrafter"/>
</dbReference>
<keyword evidence="5" id="KW-0131">Cell cycle</keyword>
<feature type="compositionally biased region" description="Acidic residues" evidence="6">
    <location>
        <begin position="162"/>
        <end position="173"/>
    </location>
</feature>
<comment type="caution">
    <text evidence="7">The sequence shown here is derived from an EMBL/GenBank/DDBJ whole genome shotgun (WGS) entry which is preliminary data.</text>
</comment>
<protein>
    <recommendedName>
        <fullName evidence="9">Cell division control protein 45</fullName>
    </recommendedName>
</protein>
<name>A0AAW1PGA9_9CHLO</name>
<dbReference type="GO" id="GO:0006270">
    <property type="term" value="P:DNA replication initiation"/>
    <property type="evidence" value="ECO:0007669"/>
    <property type="project" value="InterPro"/>
</dbReference>
<proteinExistence type="inferred from homology"/>
<evidence type="ECO:0000256" key="3">
    <source>
        <dbReference type="ARBA" id="ARBA00022705"/>
    </source>
</evidence>
<evidence type="ECO:0000256" key="2">
    <source>
        <dbReference type="ARBA" id="ARBA00010727"/>
    </source>
</evidence>
<evidence type="ECO:0000256" key="6">
    <source>
        <dbReference type="SAM" id="MobiDB-lite"/>
    </source>
</evidence>
<keyword evidence="3" id="KW-0235">DNA replication</keyword>
<comment type="subcellular location">
    <subcellularLocation>
        <location evidence="1">Nucleus</location>
    </subcellularLocation>
</comment>
<evidence type="ECO:0000256" key="5">
    <source>
        <dbReference type="ARBA" id="ARBA00023306"/>
    </source>
</evidence>
<evidence type="ECO:0000313" key="8">
    <source>
        <dbReference type="Proteomes" id="UP001489004"/>
    </source>
</evidence>
<gene>
    <name evidence="7" type="ORF">WJX72_006468</name>
</gene>
<evidence type="ECO:0000256" key="1">
    <source>
        <dbReference type="ARBA" id="ARBA00004123"/>
    </source>
</evidence>
<dbReference type="GO" id="GO:0003697">
    <property type="term" value="F:single-stranded DNA binding"/>
    <property type="evidence" value="ECO:0007669"/>
    <property type="project" value="TreeGrafter"/>
</dbReference>
<dbReference type="PANTHER" id="PTHR10507">
    <property type="entry name" value="CDC45-RELATED PROTEIN"/>
    <property type="match status" value="1"/>
</dbReference>